<organism evidence="6 7">
    <name type="scientific">Vineibacter terrae</name>
    <dbReference type="NCBI Taxonomy" id="2586908"/>
    <lineage>
        <taxon>Bacteria</taxon>
        <taxon>Pseudomonadati</taxon>
        <taxon>Pseudomonadota</taxon>
        <taxon>Alphaproteobacteria</taxon>
        <taxon>Hyphomicrobiales</taxon>
        <taxon>Vineibacter</taxon>
    </lineage>
</organism>
<keyword evidence="4" id="KW-0862">Zinc</keyword>
<dbReference type="GO" id="GO:0016787">
    <property type="term" value="F:hydrolase activity"/>
    <property type="evidence" value="ECO:0007669"/>
    <property type="project" value="UniProtKB-KW"/>
</dbReference>
<dbReference type="Proteomes" id="UP000321638">
    <property type="component" value="Unassembled WGS sequence"/>
</dbReference>
<comment type="caution">
    <text evidence="6">The sequence shown here is derived from an EMBL/GenBank/DDBJ whole genome shotgun (WGS) entry which is preliminary data.</text>
</comment>
<evidence type="ECO:0000256" key="3">
    <source>
        <dbReference type="ARBA" id="ARBA00022801"/>
    </source>
</evidence>
<evidence type="ECO:0000313" key="6">
    <source>
        <dbReference type="EMBL" id="TXL70168.1"/>
    </source>
</evidence>
<name>A0A5C8PAV1_9HYPH</name>
<comment type="similarity">
    <text evidence="1">Belongs to the metallo-beta-lactamase superfamily.</text>
</comment>
<evidence type="ECO:0000256" key="2">
    <source>
        <dbReference type="ARBA" id="ARBA00022723"/>
    </source>
</evidence>
<dbReference type="Gene3D" id="3.60.15.10">
    <property type="entry name" value="Ribonuclease Z/Hydroxyacylglutathione hydrolase-like"/>
    <property type="match status" value="1"/>
</dbReference>
<gene>
    <name evidence="6" type="ORF">FHP25_35630</name>
</gene>
<dbReference type="SUPFAM" id="SSF56281">
    <property type="entry name" value="Metallo-hydrolase/oxidoreductase"/>
    <property type="match status" value="1"/>
</dbReference>
<evidence type="ECO:0000313" key="7">
    <source>
        <dbReference type="Proteomes" id="UP000321638"/>
    </source>
</evidence>
<dbReference type="InterPro" id="IPR036866">
    <property type="entry name" value="RibonucZ/Hydroxyglut_hydro"/>
</dbReference>
<protein>
    <submittedName>
        <fullName evidence="6">MBL fold metallo-hydrolase</fullName>
    </submittedName>
</protein>
<dbReference type="PANTHER" id="PTHR42978:SF6">
    <property type="entry name" value="QUORUM-QUENCHING LACTONASE YTNP-RELATED"/>
    <property type="match status" value="1"/>
</dbReference>
<dbReference type="SMART" id="SM00849">
    <property type="entry name" value="Lactamase_B"/>
    <property type="match status" value="1"/>
</dbReference>
<reference evidence="6 7" key="1">
    <citation type="submission" date="2019-06" db="EMBL/GenBank/DDBJ databases">
        <title>New taxonomy in bacterial strain CC-CFT640, isolated from vineyard.</title>
        <authorList>
            <person name="Lin S.-Y."/>
            <person name="Tsai C.-F."/>
            <person name="Young C.-C."/>
        </authorList>
    </citation>
    <scope>NUCLEOTIDE SEQUENCE [LARGE SCALE GENOMIC DNA]</scope>
    <source>
        <strain evidence="6 7">CC-CFT640</strain>
    </source>
</reference>
<dbReference type="InterPro" id="IPR051013">
    <property type="entry name" value="MBL_superfamily_lactonases"/>
</dbReference>
<feature type="domain" description="Metallo-beta-lactamase" evidence="5">
    <location>
        <begin position="93"/>
        <end position="306"/>
    </location>
</feature>
<evidence type="ECO:0000256" key="4">
    <source>
        <dbReference type="ARBA" id="ARBA00022833"/>
    </source>
</evidence>
<dbReference type="PANTHER" id="PTHR42978">
    <property type="entry name" value="QUORUM-QUENCHING LACTONASE YTNP-RELATED-RELATED"/>
    <property type="match status" value="1"/>
</dbReference>
<evidence type="ECO:0000259" key="5">
    <source>
        <dbReference type="SMART" id="SM00849"/>
    </source>
</evidence>
<dbReference type="EMBL" id="VDUZ01000064">
    <property type="protein sequence ID" value="TXL70168.1"/>
    <property type="molecule type" value="Genomic_DNA"/>
</dbReference>
<proteinExistence type="inferred from homology"/>
<dbReference type="InterPro" id="IPR001279">
    <property type="entry name" value="Metallo-B-lactamas"/>
</dbReference>
<dbReference type="OrthoDB" id="9773738at2"/>
<dbReference type="PROSITE" id="PS51257">
    <property type="entry name" value="PROKAR_LIPOPROTEIN"/>
    <property type="match status" value="1"/>
</dbReference>
<dbReference type="Pfam" id="PF00753">
    <property type="entry name" value="Lactamase_B"/>
    <property type="match status" value="1"/>
</dbReference>
<accession>A0A5C8PAV1</accession>
<dbReference type="AlphaFoldDB" id="A0A5C8PAV1"/>
<dbReference type="GO" id="GO:0046872">
    <property type="term" value="F:metal ion binding"/>
    <property type="evidence" value="ECO:0007669"/>
    <property type="project" value="UniProtKB-KW"/>
</dbReference>
<sequence length="331" mass="36895">MAHRASCRRRSLAALGMTGGPYPVLGSGCSPGGSTMQERMIGAVKVTRVEEMMGPGFPASQFFPEFDAETFKAQEHWLAPRYYDPPSGKLMTSIHSWLVRTERHTILIDTCSGNHKPRPGMPRFDMLNSPWLERLAAAGVAPEAVDFVMCTHLHVDHVGWNTRLDNGTWVPTFPNAKYLMSRADHEHWQKVARTQDAPAFERNTYNDSVLPVVEQGKAVMIDDGHACGDCLTVRAADGHTPGHVRVDLASQDRRAVFSGDALHNPVQVPLWRWNSVFCTDRDQARRTRHGILAHCAETGALLMPAHFAAPHAARIKAKGDAFELDWDWETR</sequence>
<dbReference type="CDD" id="cd16277">
    <property type="entry name" value="metallo-hydrolase-like_MBL-fold"/>
    <property type="match status" value="1"/>
</dbReference>
<keyword evidence="7" id="KW-1185">Reference proteome</keyword>
<evidence type="ECO:0000256" key="1">
    <source>
        <dbReference type="ARBA" id="ARBA00007749"/>
    </source>
</evidence>
<keyword evidence="2" id="KW-0479">Metal-binding</keyword>
<keyword evidence="3 6" id="KW-0378">Hydrolase</keyword>